<name>A0ABN6EWB5_9BACT</name>
<dbReference type="InterPro" id="IPR019289">
    <property type="entry name" value="Phage_tail_E/E"/>
</dbReference>
<reference evidence="1 2" key="1">
    <citation type="submission" date="2021-02" db="EMBL/GenBank/DDBJ databases">
        <title>Complete genome of Desulfoluna sp. strain ASN36.</title>
        <authorList>
            <person name="Takahashi A."/>
            <person name="Kojima H."/>
            <person name="Fukui M."/>
        </authorList>
    </citation>
    <scope>NUCLEOTIDE SEQUENCE [LARGE SCALE GENOMIC DNA]</scope>
    <source>
        <strain evidence="1 2">ASN36</strain>
    </source>
</reference>
<organism evidence="1 2">
    <name type="scientific">Desulfoluna limicola</name>
    <dbReference type="NCBI Taxonomy" id="2810562"/>
    <lineage>
        <taxon>Bacteria</taxon>
        <taxon>Pseudomonadati</taxon>
        <taxon>Thermodesulfobacteriota</taxon>
        <taxon>Desulfobacteria</taxon>
        <taxon>Desulfobacterales</taxon>
        <taxon>Desulfolunaceae</taxon>
        <taxon>Desulfoluna</taxon>
    </lineage>
</organism>
<dbReference type="EMBL" id="AP024488">
    <property type="protein sequence ID" value="BCS94624.1"/>
    <property type="molecule type" value="Genomic_DNA"/>
</dbReference>
<gene>
    <name evidence="1" type="ORF">DSLASN_02560</name>
</gene>
<dbReference type="Pfam" id="PF10109">
    <property type="entry name" value="Phage_TAC_7"/>
    <property type="match status" value="1"/>
</dbReference>
<evidence type="ECO:0000313" key="1">
    <source>
        <dbReference type="EMBL" id="BCS94624.1"/>
    </source>
</evidence>
<sequence length="81" mass="9168">MSKSEIKLKYPVTVEEVETQNLSMRRPKVKDMLTGEKKGASDAEKEIRIFANLCEVAPEVIKELDMVDYGAVQKAYQAFLS</sequence>
<dbReference type="RefSeq" id="WP_236890930.1">
    <property type="nucleotide sequence ID" value="NZ_AP024488.1"/>
</dbReference>
<keyword evidence="2" id="KW-1185">Reference proteome</keyword>
<dbReference type="Proteomes" id="UP001320148">
    <property type="component" value="Chromosome"/>
</dbReference>
<proteinExistence type="predicted"/>
<evidence type="ECO:0000313" key="2">
    <source>
        <dbReference type="Proteomes" id="UP001320148"/>
    </source>
</evidence>
<accession>A0ABN6EWB5</accession>
<protein>
    <recommendedName>
        <fullName evidence="3">Phage tail assembly protein</fullName>
    </recommendedName>
</protein>
<evidence type="ECO:0008006" key="3">
    <source>
        <dbReference type="Google" id="ProtNLM"/>
    </source>
</evidence>